<dbReference type="EMBL" id="JAPXFL010000007">
    <property type="protein sequence ID" value="KAK9504425.1"/>
    <property type="molecule type" value="Genomic_DNA"/>
</dbReference>
<protein>
    <submittedName>
        <fullName evidence="1">Uncharacterized protein</fullName>
    </submittedName>
</protein>
<organism evidence="1 2">
    <name type="scientific">Rhynocoris fuscipes</name>
    <dbReference type="NCBI Taxonomy" id="488301"/>
    <lineage>
        <taxon>Eukaryota</taxon>
        <taxon>Metazoa</taxon>
        <taxon>Ecdysozoa</taxon>
        <taxon>Arthropoda</taxon>
        <taxon>Hexapoda</taxon>
        <taxon>Insecta</taxon>
        <taxon>Pterygota</taxon>
        <taxon>Neoptera</taxon>
        <taxon>Paraneoptera</taxon>
        <taxon>Hemiptera</taxon>
        <taxon>Heteroptera</taxon>
        <taxon>Panheteroptera</taxon>
        <taxon>Cimicomorpha</taxon>
        <taxon>Reduviidae</taxon>
        <taxon>Harpactorinae</taxon>
        <taxon>Harpactorini</taxon>
        <taxon>Rhynocoris</taxon>
    </lineage>
</organism>
<accession>A0AAW1D2J5</accession>
<name>A0AAW1D2J5_9HEMI</name>
<comment type="caution">
    <text evidence="1">The sequence shown here is derived from an EMBL/GenBank/DDBJ whole genome shotgun (WGS) entry which is preliminary data.</text>
</comment>
<reference evidence="1 2" key="1">
    <citation type="submission" date="2022-12" db="EMBL/GenBank/DDBJ databases">
        <title>Chromosome-level genome assembly of true bugs.</title>
        <authorList>
            <person name="Ma L."/>
            <person name="Li H."/>
        </authorList>
    </citation>
    <scope>NUCLEOTIDE SEQUENCE [LARGE SCALE GENOMIC DNA]</scope>
    <source>
        <strain evidence="1">Lab_2022b</strain>
    </source>
</reference>
<dbReference type="AlphaFoldDB" id="A0AAW1D2J5"/>
<evidence type="ECO:0000313" key="2">
    <source>
        <dbReference type="Proteomes" id="UP001461498"/>
    </source>
</evidence>
<evidence type="ECO:0000313" key="1">
    <source>
        <dbReference type="EMBL" id="KAK9504425.1"/>
    </source>
</evidence>
<proteinExistence type="predicted"/>
<gene>
    <name evidence="1" type="ORF">O3M35_010759</name>
</gene>
<keyword evidence="2" id="KW-1185">Reference proteome</keyword>
<dbReference type="Proteomes" id="UP001461498">
    <property type="component" value="Unassembled WGS sequence"/>
</dbReference>
<sequence>MDECTKSLQEKHHDGRHLLQVPRGSYLHAKVSRDAFLEDRIVTVWDISPSSAVCRLVNQEARLVYIASSNRLVLASLAYTAEDGRMSDTGTAFKKNITKESLALN</sequence>